<name>A0A7V4LDK9_9BACT</name>
<evidence type="ECO:0008006" key="4">
    <source>
        <dbReference type="Google" id="ProtNLM"/>
    </source>
</evidence>
<evidence type="ECO:0000256" key="2">
    <source>
        <dbReference type="SAM" id="SignalP"/>
    </source>
</evidence>
<proteinExistence type="predicted"/>
<evidence type="ECO:0000313" key="3">
    <source>
        <dbReference type="EMBL" id="HGS06195.1"/>
    </source>
</evidence>
<keyword evidence="1" id="KW-0472">Membrane</keyword>
<sequence>MCKMSRAIFLVALGILATVGSLQAESYYYYDLGTLGGTYSTARGINDLGQVVGDSKASSGTQYAFIWDSVNGMRNIGAPGEYPNSTAYDINNSGLIVGAWAPGYYVYPFLKYPGQPMELFGFRGSAYAVNNTGQIVGGMENFAYLKNPGEELQNIGNLGGYGGSASADINNSGQIVGTSDTGTGSSHAFLKNPGQPMQDLGTLGGSGGSEAFGINKTGQVVGTSSTNVVGQSHAFIKDPGQPMQDLGSLGGTYSKATRINDSGQVVGFSFTSTNEIHAFLYNPGSVMQDLNNLTVNLKTGTTLYVANDINNKGQIVGMAQDASGYHAFLLSPNQNFLNLPYPTGTPPLLAFPLTNNLFPEVYSFIKNNWPSFDVAFQQNINGLGDRWQQFLLKDLQSEGWKDFFRGVQQTSNIVGLGISLGSIGDSFAKGQIALANNNTGLAKTYFEMALLNLSILVGKETIATELRADWQTRALIGGVGTGIAIGIGGLAGTLTPVSVALAANGLVWGDFVAGAASDLANDPPDSNFREVFQSPLAYRGSFNLFGVSPELNRILGLEYGSLWDTYYFLEGITTSINRYSSALEAGDAASAALQLGAFLHYLTLYDSSAIQTADLIKQLKQALINEGLADVSYSKQNILGLQNYLSANGLPQELIDYYRSLGMTDSDIAALIQAMLEFVPPDSLSGTLYSSLSDGSSLLLSASSAPQVPLPSALLLFGTGLLRLVAWRKFRK</sequence>
<gene>
    <name evidence="3" type="ORF">ENT08_10785</name>
</gene>
<accession>A0A7V4LDK9</accession>
<feature type="chain" id="PRO_5030627434" description="Extracellular repeat protein, HAF family" evidence="2">
    <location>
        <begin position="25"/>
        <end position="732"/>
    </location>
</feature>
<keyword evidence="1" id="KW-0812">Transmembrane</keyword>
<evidence type="ECO:0000256" key="1">
    <source>
        <dbReference type="SAM" id="Phobius"/>
    </source>
</evidence>
<keyword evidence="2" id="KW-0732">Signal</keyword>
<dbReference type="NCBIfam" id="TIGR02913">
    <property type="entry name" value="HAF_rpt"/>
    <property type="match status" value="5"/>
</dbReference>
<reference evidence="3" key="1">
    <citation type="journal article" date="2020" name="mSystems">
        <title>Genome- and Community-Level Interaction Insights into Carbon Utilization and Element Cycling Functions of Hydrothermarchaeota in Hydrothermal Sediment.</title>
        <authorList>
            <person name="Zhou Z."/>
            <person name="Liu Y."/>
            <person name="Xu W."/>
            <person name="Pan J."/>
            <person name="Luo Z.H."/>
            <person name="Li M."/>
        </authorList>
    </citation>
    <scope>NUCLEOTIDE SEQUENCE [LARGE SCALE GENOMIC DNA]</scope>
    <source>
        <strain evidence="3">SpSt-548</strain>
    </source>
</reference>
<feature type="transmembrane region" description="Helical" evidence="1">
    <location>
        <begin position="708"/>
        <end position="726"/>
    </location>
</feature>
<dbReference type="EMBL" id="DSXI01000642">
    <property type="protein sequence ID" value="HGS06195.1"/>
    <property type="molecule type" value="Genomic_DNA"/>
</dbReference>
<keyword evidence="1" id="KW-1133">Transmembrane helix</keyword>
<dbReference type="AlphaFoldDB" id="A0A7V4LDK9"/>
<feature type="signal peptide" evidence="2">
    <location>
        <begin position="1"/>
        <end position="24"/>
    </location>
</feature>
<dbReference type="InterPro" id="IPR014262">
    <property type="entry name" value="HAF_rpt"/>
</dbReference>
<organism evidence="3">
    <name type="scientific">Desulfobacca acetoxidans</name>
    <dbReference type="NCBI Taxonomy" id="60893"/>
    <lineage>
        <taxon>Bacteria</taxon>
        <taxon>Pseudomonadati</taxon>
        <taxon>Thermodesulfobacteriota</taxon>
        <taxon>Desulfobaccia</taxon>
        <taxon>Desulfobaccales</taxon>
        <taxon>Desulfobaccaceae</taxon>
        <taxon>Desulfobacca</taxon>
    </lineage>
</organism>
<comment type="caution">
    <text evidence="3">The sequence shown here is derived from an EMBL/GenBank/DDBJ whole genome shotgun (WGS) entry which is preliminary data.</text>
</comment>
<protein>
    <recommendedName>
        <fullName evidence="4">Extracellular repeat protein, HAF family</fullName>
    </recommendedName>
</protein>